<evidence type="ECO:0000259" key="4">
    <source>
        <dbReference type="Pfam" id="PF08774"/>
    </source>
</evidence>
<dbReference type="Pfam" id="PF08774">
    <property type="entry name" value="VRR_NUC"/>
    <property type="match status" value="1"/>
</dbReference>
<protein>
    <submittedName>
        <fullName evidence="5">VRR-NUC domain protein</fullName>
    </submittedName>
</protein>
<dbReference type="AlphaFoldDB" id="A0A1J5SCT5"/>
<comment type="caution">
    <text evidence="5">The sequence shown here is derived from an EMBL/GenBank/DDBJ whole genome shotgun (WGS) entry which is preliminary data.</text>
</comment>
<feature type="domain" description="VRR-NUC" evidence="4">
    <location>
        <begin position="38"/>
        <end position="147"/>
    </location>
</feature>
<gene>
    <name evidence="5" type="ORF">GALL_118390</name>
</gene>
<dbReference type="EMBL" id="MLJW01000046">
    <property type="protein sequence ID" value="OIR06042.1"/>
    <property type="molecule type" value="Genomic_DNA"/>
</dbReference>
<dbReference type="Gene3D" id="3.40.1350.10">
    <property type="match status" value="1"/>
</dbReference>
<evidence type="ECO:0000313" key="5">
    <source>
        <dbReference type="EMBL" id="OIR06042.1"/>
    </source>
</evidence>
<organism evidence="5">
    <name type="scientific">mine drainage metagenome</name>
    <dbReference type="NCBI Taxonomy" id="410659"/>
    <lineage>
        <taxon>unclassified sequences</taxon>
        <taxon>metagenomes</taxon>
        <taxon>ecological metagenomes</taxon>
    </lineage>
</organism>
<reference evidence="5" key="1">
    <citation type="submission" date="2016-10" db="EMBL/GenBank/DDBJ databases">
        <title>Sequence of Gallionella enrichment culture.</title>
        <authorList>
            <person name="Poehlein A."/>
            <person name="Muehling M."/>
            <person name="Daniel R."/>
        </authorList>
    </citation>
    <scope>NUCLEOTIDE SEQUENCE</scope>
</reference>
<keyword evidence="2" id="KW-0540">Nuclease</keyword>
<sequence>MSAQQERKVSLTTYREQHNLPPTRLIKPNKSVDSTDTLALQLEYQRTLQLQCVDWAERNTEHYPYLDLMLHPANGNGRTRAETEKLRATGAKKGAPRLIIPAPNKPPRKRYSGLAIEIKHATGALSAEQEEWRQRLKDSGYLYAVVRTLEDFIAAVREFHQVDA</sequence>
<dbReference type="InterPro" id="IPR011856">
    <property type="entry name" value="tRNA_endonuc-like_dom_sf"/>
</dbReference>
<dbReference type="GO" id="GO:0004518">
    <property type="term" value="F:nuclease activity"/>
    <property type="evidence" value="ECO:0007669"/>
    <property type="project" value="UniProtKB-KW"/>
</dbReference>
<dbReference type="GO" id="GO:0016788">
    <property type="term" value="F:hydrolase activity, acting on ester bonds"/>
    <property type="evidence" value="ECO:0007669"/>
    <property type="project" value="InterPro"/>
</dbReference>
<comment type="cofactor">
    <cofactor evidence="1">
        <name>Mg(2+)</name>
        <dbReference type="ChEBI" id="CHEBI:18420"/>
    </cofactor>
</comment>
<evidence type="ECO:0000256" key="3">
    <source>
        <dbReference type="ARBA" id="ARBA00022801"/>
    </source>
</evidence>
<dbReference type="GO" id="GO:0003676">
    <property type="term" value="F:nucleic acid binding"/>
    <property type="evidence" value="ECO:0007669"/>
    <property type="project" value="InterPro"/>
</dbReference>
<evidence type="ECO:0000256" key="2">
    <source>
        <dbReference type="ARBA" id="ARBA00022722"/>
    </source>
</evidence>
<evidence type="ECO:0000256" key="1">
    <source>
        <dbReference type="ARBA" id="ARBA00001946"/>
    </source>
</evidence>
<accession>A0A1J5SCT5</accession>
<dbReference type="InterPro" id="IPR014883">
    <property type="entry name" value="VRR_NUC"/>
</dbReference>
<keyword evidence="3" id="KW-0378">Hydrolase</keyword>
<name>A0A1J5SCT5_9ZZZZ</name>
<proteinExistence type="predicted"/>